<dbReference type="InterPro" id="IPR027417">
    <property type="entry name" value="P-loop_NTPase"/>
</dbReference>
<evidence type="ECO:0000259" key="3">
    <source>
        <dbReference type="Pfam" id="PF13514"/>
    </source>
</evidence>
<feature type="transmembrane region" description="Helical" evidence="2">
    <location>
        <begin position="411"/>
        <end position="430"/>
    </location>
</feature>
<keyword evidence="5" id="KW-1185">Reference proteome</keyword>
<keyword evidence="1" id="KW-0175">Coiled coil</keyword>
<evidence type="ECO:0000313" key="5">
    <source>
        <dbReference type="Proteomes" id="UP000664256"/>
    </source>
</evidence>
<sequence>MQLLRAEITGFGKYRNKTIDFTAGNQLFYGANEAGKSTLYQFIMAMLFGFPLKRGRKRDFEPLDGTSYGGRLVIVLPIHGQVTIERFKQVNRGKAKVYFGQQTGSDDLLNQLIAPLNRELFEDVFTFQQEQLSQLERLQEKPLHDALISLGITGSKKLLGKQQEYQDNEQKIFKVRGQRQALNKALKEKEKIAQHVYQQETKEAAITDLLAEKKQDELRQQELAEKIQQTQQEYLTLKEKENSFPQYEEWQLLQKKYPDDDLGAEPEKLQEFYNQYNQLNTRLAEGKQALIALNETQGLTDRYRFYLEHESEIKGLLQEQVAAVRLTDDFQNQLQVQQNLIEAVTVLEDTYQFQVGEDPQQKVKLIKNLAQDYQQLTENITQTKQEELWQSAHLQAAIDNKSTSKQPVKPPLTTIICGIVAVIFLISGLLSKNARFILWAMASIALIFATYKYYQKTKSNQTAKVKNKAQPVNQTKTAVTQLIAKQEELWYQLQQRLPQLISPEDLPTALVQLENAAKDYLIKNEALMTADQRLDQLDQAYGSFLQRFRFLDKWLPQANQDVLQRLRLLQNFTDEMQEVKLQQEQPTAALLIRQNQLLQQQLDQLLAENQHLLQSVGISQPTEIPLWIAQMHQKAGDLARKQELATRLAKLFPKKITASQLAMALAAVKSKLAELQLEDRKLSRNLQKAQLKMEQMQSDGTLDELRQRLAQADSEVYELALQWSKNKLMAALLGDLATELSDKQLPQLLQKSSEYLKLLTKDNYFSLDFIAGELAVKTKNQSWKVYELSTGTKDQVIMALRFGYLALQTNVLCPLIIDDGWLHYDSVRKEQLAVLLQEFSQHYQVICLSSDVEMVSYYEKLQQKIVLLR</sequence>
<proteinExistence type="predicted"/>
<feature type="coiled-coil region" evidence="1">
    <location>
        <begin position="588"/>
        <end position="615"/>
    </location>
</feature>
<protein>
    <submittedName>
        <fullName evidence="4">AAA family ATPase</fullName>
    </submittedName>
</protein>
<keyword evidence="2" id="KW-0812">Transmembrane</keyword>
<feature type="coiled-coil region" evidence="1">
    <location>
        <begin position="213"/>
        <end position="240"/>
    </location>
</feature>
<dbReference type="InterPro" id="IPR038734">
    <property type="entry name" value="YhaN_AAA"/>
</dbReference>
<evidence type="ECO:0000256" key="2">
    <source>
        <dbReference type="SAM" id="Phobius"/>
    </source>
</evidence>
<dbReference type="PANTHER" id="PTHR41259:SF1">
    <property type="entry name" value="DOUBLE-STRAND BREAK REPAIR RAD50 ATPASE, PUTATIVE-RELATED"/>
    <property type="match status" value="1"/>
</dbReference>
<gene>
    <name evidence="4" type="ORF">JZO76_09950</name>
</gene>
<feature type="coiled-coil region" evidence="1">
    <location>
        <begin position="658"/>
        <end position="722"/>
    </location>
</feature>
<dbReference type="SUPFAM" id="SSF52540">
    <property type="entry name" value="P-loop containing nucleoside triphosphate hydrolases"/>
    <property type="match status" value="1"/>
</dbReference>
<dbReference type="RefSeq" id="WP_206903930.1">
    <property type="nucleotide sequence ID" value="NZ_JAFLVT010000014.1"/>
</dbReference>
<dbReference type="EMBL" id="JAFLVT010000014">
    <property type="protein sequence ID" value="MBO0449860.1"/>
    <property type="molecule type" value="Genomic_DNA"/>
</dbReference>
<keyword evidence="2" id="KW-0472">Membrane</keyword>
<comment type="caution">
    <text evidence="4">The sequence shown here is derived from an EMBL/GenBank/DDBJ whole genome shotgun (WGS) entry which is preliminary data.</text>
</comment>
<dbReference type="Proteomes" id="UP000664256">
    <property type="component" value="Unassembled WGS sequence"/>
</dbReference>
<keyword evidence="2" id="KW-1133">Transmembrane helix</keyword>
<reference evidence="4 5" key="1">
    <citation type="submission" date="2021-03" db="EMBL/GenBank/DDBJ databases">
        <title>Enterococcal diversity collection.</title>
        <authorList>
            <person name="Gilmore M.S."/>
            <person name="Schwartzman J."/>
            <person name="Van Tyne D."/>
            <person name="Martin M."/>
            <person name="Earl A.M."/>
            <person name="Manson A.L."/>
            <person name="Straub T."/>
            <person name="Salamzade R."/>
            <person name="Saavedra J."/>
            <person name="Lebreton F."/>
            <person name="Prichula J."/>
            <person name="Schaufler K."/>
            <person name="Gaca A."/>
            <person name="Sgardioli B."/>
            <person name="Wagenaar J."/>
            <person name="Strong T."/>
        </authorList>
    </citation>
    <scope>NUCLEOTIDE SEQUENCE [LARGE SCALE GENOMIC DNA]</scope>
    <source>
        <strain evidence="4 5">MJM12</strain>
    </source>
</reference>
<evidence type="ECO:0000256" key="1">
    <source>
        <dbReference type="SAM" id="Coils"/>
    </source>
</evidence>
<dbReference type="Gene3D" id="3.40.50.300">
    <property type="entry name" value="P-loop containing nucleotide triphosphate hydrolases"/>
    <property type="match status" value="2"/>
</dbReference>
<feature type="domain" description="YhaN AAA" evidence="3">
    <location>
        <begin position="1"/>
        <end position="203"/>
    </location>
</feature>
<feature type="transmembrane region" description="Helical" evidence="2">
    <location>
        <begin position="436"/>
        <end position="454"/>
    </location>
</feature>
<dbReference type="Pfam" id="PF13514">
    <property type="entry name" value="AAA_27"/>
    <property type="match status" value="1"/>
</dbReference>
<name>A0ABS3H8S8_9ENTE</name>
<accession>A0ABS3H8S8</accession>
<organism evidence="4 5">
    <name type="scientific">Candidatus Enterococcus myersii</name>
    <dbReference type="NCBI Taxonomy" id="2815322"/>
    <lineage>
        <taxon>Bacteria</taxon>
        <taxon>Bacillati</taxon>
        <taxon>Bacillota</taxon>
        <taxon>Bacilli</taxon>
        <taxon>Lactobacillales</taxon>
        <taxon>Enterococcaceae</taxon>
        <taxon>Enterococcus</taxon>
    </lineage>
</organism>
<evidence type="ECO:0000313" key="4">
    <source>
        <dbReference type="EMBL" id="MBO0449860.1"/>
    </source>
</evidence>
<dbReference type="PANTHER" id="PTHR41259">
    <property type="entry name" value="DOUBLE-STRAND BREAK REPAIR RAD50 ATPASE, PUTATIVE-RELATED"/>
    <property type="match status" value="1"/>
</dbReference>